<evidence type="ECO:0000259" key="4">
    <source>
        <dbReference type="PROSITE" id="PS50043"/>
    </source>
</evidence>
<dbReference type="AlphaFoldDB" id="A0A0P1IEI1"/>
<dbReference type="SMART" id="SM00421">
    <property type="entry name" value="HTH_LUXR"/>
    <property type="match status" value="1"/>
</dbReference>
<evidence type="ECO:0000256" key="2">
    <source>
        <dbReference type="ARBA" id="ARBA00023125"/>
    </source>
</evidence>
<keyword evidence="2" id="KW-0238">DNA-binding</keyword>
<dbReference type="InterPro" id="IPR000792">
    <property type="entry name" value="Tscrpt_reg_LuxR_C"/>
</dbReference>
<dbReference type="GO" id="GO:0006355">
    <property type="term" value="P:regulation of DNA-templated transcription"/>
    <property type="evidence" value="ECO:0007669"/>
    <property type="project" value="InterPro"/>
</dbReference>
<evidence type="ECO:0000256" key="1">
    <source>
        <dbReference type="ARBA" id="ARBA00023015"/>
    </source>
</evidence>
<accession>A0A0P1IEI1</accession>
<dbReference type="Pfam" id="PF00196">
    <property type="entry name" value="GerE"/>
    <property type="match status" value="1"/>
</dbReference>
<evidence type="ECO:0000313" key="6">
    <source>
        <dbReference type="Proteomes" id="UP000051870"/>
    </source>
</evidence>
<protein>
    <submittedName>
        <fullName evidence="5">Transcriptional regulatory protein TdiR</fullName>
    </submittedName>
</protein>
<reference evidence="6" key="1">
    <citation type="submission" date="2015-09" db="EMBL/GenBank/DDBJ databases">
        <authorList>
            <person name="Rodrigo-Torres Lidia"/>
            <person name="Arahal R.David."/>
        </authorList>
    </citation>
    <scope>NUCLEOTIDE SEQUENCE [LARGE SCALE GENOMIC DNA]</scope>
    <source>
        <strain evidence="6">CECT 7735</strain>
    </source>
</reference>
<dbReference type="GO" id="GO:0003677">
    <property type="term" value="F:DNA binding"/>
    <property type="evidence" value="ECO:0007669"/>
    <property type="project" value="UniProtKB-KW"/>
</dbReference>
<dbReference type="PANTHER" id="PTHR44688:SF16">
    <property type="entry name" value="DNA-BINDING TRANSCRIPTIONAL ACTIVATOR DEVR_DOSR"/>
    <property type="match status" value="1"/>
</dbReference>
<dbReference type="SUPFAM" id="SSF46894">
    <property type="entry name" value="C-terminal effector domain of the bipartite response regulators"/>
    <property type="match status" value="1"/>
</dbReference>
<keyword evidence="1" id="KW-0805">Transcription regulation</keyword>
<dbReference type="PANTHER" id="PTHR44688">
    <property type="entry name" value="DNA-BINDING TRANSCRIPTIONAL ACTIVATOR DEVR_DOSR"/>
    <property type="match status" value="1"/>
</dbReference>
<name>A0A0P1IEI1_9RHOB</name>
<dbReference type="EMBL" id="CYTW01000001">
    <property type="protein sequence ID" value="CUJ88071.1"/>
    <property type="molecule type" value="Genomic_DNA"/>
</dbReference>
<dbReference type="PROSITE" id="PS50043">
    <property type="entry name" value="HTH_LUXR_2"/>
    <property type="match status" value="1"/>
</dbReference>
<dbReference type="CDD" id="cd06170">
    <property type="entry name" value="LuxR_C_like"/>
    <property type="match status" value="1"/>
</dbReference>
<dbReference type="InterPro" id="IPR036388">
    <property type="entry name" value="WH-like_DNA-bd_sf"/>
</dbReference>
<organism evidence="5 6">
    <name type="scientific">Shimia thalassica</name>
    <dbReference type="NCBI Taxonomy" id="1715693"/>
    <lineage>
        <taxon>Bacteria</taxon>
        <taxon>Pseudomonadati</taxon>
        <taxon>Pseudomonadota</taxon>
        <taxon>Alphaproteobacteria</taxon>
        <taxon>Rhodobacterales</taxon>
        <taxon>Roseobacteraceae</taxon>
    </lineage>
</organism>
<dbReference type="Proteomes" id="UP000051870">
    <property type="component" value="Unassembled WGS sequence"/>
</dbReference>
<feature type="domain" description="HTH luxR-type" evidence="4">
    <location>
        <begin position="200"/>
        <end position="265"/>
    </location>
</feature>
<gene>
    <name evidence="5" type="primary">tdiR</name>
    <name evidence="5" type="ORF">PH7735_00864</name>
</gene>
<dbReference type="InterPro" id="IPR016032">
    <property type="entry name" value="Sig_transdc_resp-reg_C-effctor"/>
</dbReference>
<dbReference type="Gene3D" id="1.10.10.10">
    <property type="entry name" value="Winged helix-like DNA-binding domain superfamily/Winged helix DNA-binding domain"/>
    <property type="match status" value="1"/>
</dbReference>
<evidence type="ECO:0000313" key="5">
    <source>
        <dbReference type="EMBL" id="CUJ88071.1"/>
    </source>
</evidence>
<proteinExistence type="predicted"/>
<keyword evidence="3" id="KW-0804">Transcription</keyword>
<sequence>MFSGNIRRMDLILTDDETELVAACVNAIGTPDFPRFIGQLCASLCSSDNVYLTVLFDSLAPVALYSNHGKASQHELLKLYLEAAYLLDPFVLQFRRKLGDQVLSLDEVAPDDFKQSEYFAKFFRDMGLRDECGMILHFDAQTALFFSMGNELSGASAKPERLKNAYPIVSSLARRHWTNLSPDNTDGAGRLGAHLQAAFDAFGTSVLSPREGEIVRMILKGHSSKSIARAFDNSPETIKVHRKRIYTKLGVASQGELLSIFLEALSNMPATATCDPLEFYLITE</sequence>
<keyword evidence="6" id="KW-1185">Reference proteome</keyword>
<dbReference type="STRING" id="1715693.PH7735_00864"/>
<evidence type="ECO:0000256" key="3">
    <source>
        <dbReference type="ARBA" id="ARBA00023163"/>
    </source>
</evidence>
<dbReference type="PRINTS" id="PR00038">
    <property type="entry name" value="HTHLUXR"/>
</dbReference>